<evidence type="ECO:0000313" key="1">
    <source>
        <dbReference type="EMBL" id="QDT32525.1"/>
    </source>
</evidence>
<reference evidence="1 2" key="1">
    <citation type="submission" date="2019-02" db="EMBL/GenBank/DDBJ databases">
        <title>Deep-cultivation of Planctomycetes and their phenomic and genomic characterization uncovers novel biology.</title>
        <authorList>
            <person name="Wiegand S."/>
            <person name="Jogler M."/>
            <person name="Boedeker C."/>
            <person name="Pinto D."/>
            <person name="Vollmers J."/>
            <person name="Rivas-Marin E."/>
            <person name="Kohn T."/>
            <person name="Peeters S.H."/>
            <person name="Heuer A."/>
            <person name="Rast P."/>
            <person name="Oberbeckmann S."/>
            <person name="Bunk B."/>
            <person name="Jeske O."/>
            <person name="Meyerdierks A."/>
            <person name="Storesund J.E."/>
            <person name="Kallscheuer N."/>
            <person name="Luecker S."/>
            <person name="Lage O.M."/>
            <person name="Pohl T."/>
            <person name="Merkel B.J."/>
            <person name="Hornburger P."/>
            <person name="Mueller R.-W."/>
            <person name="Bruemmer F."/>
            <person name="Labrenz M."/>
            <person name="Spormann A.M."/>
            <person name="Op den Camp H."/>
            <person name="Overmann J."/>
            <person name="Amann R."/>
            <person name="Jetten M.S.M."/>
            <person name="Mascher T."/>
            <person name="Medema M.H."/>
            <person name="Devos D.P."/>
            <person name="Kaster A.-K."/>
            <person name="Ovreas L."/>
            <person name="Rohde M."/>
            <person name="Galperin M.Y."/>
            <person name="Jogler C."/>
        </authorList>
    </citation>
    <scope>NUCLEOTIDE SEQUENCE [LARGE SCALE GENOMIC DNA]</scope>
    <source>
        <strain evidence="1 2">Mal48</strain>
    </source>
</reference>
<dbReference type="Proteomes" id="UP000315724">
    <property type="component" value="Chromosome"/>
</dbReference>
<dbReference type="AlphaFoldDB" id="A0A517QLL8"/>
<organism evidence="1 2">
    <name type="scientific">Thalassoglobus polymorphus</name>
    <dbReference type="NCBI Taxonomy" id="2527994"/>
    <lineage>
        <taxon>Bacteria</taxon>
        <taxon>Pseudomonadati</taxon>
        <taxon>Planctomycetota</taxon>
        <taxon>Planctomycetia</taxon>
        <taxon>Planctomycetales</taxon>
        <taxon>Planctomycetaceae</taxon>
        <taxon>Thalassoglobus</taxon>
    </lineage>
</organism>
<name>A0A517QLL8_9PLAN</name>
<protein>
    <submittedName>
        <fullName evidence="1">Uncharacterized protein</fullName>
    </submittedName>
</protein>
<dbReference type="EMBL" id="CP036267">
    <property type="protein sequence ID" value="QDT32525.1"/>
    <property type="molecule type" value="Genomic_DNA"/>
</dbReference>
<accession>A0A517QLL8</accession>
<sequence>MFRNLGSECLELYSQAGHSVFRETILCVHPVGGDEECSGIVPTLIRVFRSQFEGFGGERTLRGPPMSSCDPNLVRKNKFRANN</sequence>
<evidence type="ECO:0000313" key="2">
    <source>
        <dbReference type="Proteomes" id="UP000315724"/>
    </source>
</evidence>
<dbReference type="KEGG" id="tpol:Mal48_17720"/>
<proteinExistence type="predicted"/>
<keyword evidence="2" id="KW-1185">Reference proteome</keyword>
<gene>
    <name evidence="1" type="ORF">Mal48_17720</name>
</gene>